<sequence length="41" mass="4586">MAFNGSYAGLTCYVDGTCHKAFTLKILNFDGRFDIWSHTAL</sequence>
<evidence type="ECO:0000313" key="1">
    <source>
        <dbReference type="EMBL" id="EGQ15837.1"/>
    </source>
</evidence>
<gene>
    <name evidence="1" type="ORF">HMPREF9136_0897</name>
</gene>
<dbReference type="AlphaFoldDB" id="F9D219"/>
<organism evidence="1 2">
    <name type="scientific">Prevotella dentalis (strain ATCC 49559 / DSM 3688 / JCM 13448 / NCTC 12043 / ES 2772)</name>
    <name type="common">Mitsuokella dentalis</name>
    <dbReference type="NCBI Taxonomy" id="908937"/>
    <lineage>
        <taxon>Bacteria</taxon>
        <taxon>Pseudomonadati</taxon>
        <taxon>Bacteroidota</taxon>
        <taxon>Bacteroidia</taxon>
        <taxon>Bacteroidales</taxon>
        <taxon>Prevotellaceae</taxon>
        <taxon>Prevotella</taxon>
    </lineage>
</organism>
<accession>F9D219</accession>
<comment type="caution">
    <text evidence="1">The sequence shown here is derived from an EMBL/GenBank/DDBJ whole genome shotgun (WGS) entry which is preliminary data.</text>
</comment>
<name>F9D219_PREDD</name>
<protein>
    <submittedName>
        <fullName evidence="1">Uncharacterized protein</fullName>
    </submittedName>
</protein>
<dbReference type="EMBL" id="AFPW01000012">
    <property type="protein sequence ID" value="EGQ15837.1"/>
    <property type="molecule type" value="Genomic_DNA"/>
</dbReference>
<proteinExistence type="predicted"/>
<evidence type="ECO:0000313" key="2">
    <source>
        <dbReference type="Proteomes" id="UP000007820"/>
    </source>
</evidence>
<dbReference type="Proteomes" id="UP000007820">
    <property type="component" value="Unassembled WGS sequence"/>
</dbReference>
<reference evidence="1 2" key="1">
    <citation type="submission" date="2011-04" db="EMBL/GenBank/DDBJ databases">
        <authorList>
            <person name="Muzny D."/>
            <person name="Qin X."/>
            <person name="Deng J."/>
            <person name="Jiang H."/>
            <person name="Liu Y."/>
            <person name="Qu J."/>
            <person name="Song X.-Z."/>
            <person name="Zhang L."/>
            <person name="Thornton R."/>
            <person name="Coyle M."/>
            <person name="Francisco L."/>
            <person name="Jackson L."/>
            <person name="Javaid M."/>
            <person name="Korchina V."/>
            <person name="Kovar C."/>
            <person name="Mata R."/>
            <person name="Mathew T."/>
            <person name="Ngo R."/>
            <person name="Nguyen L."/>
            <person name="Nguyen N."/>
            <person name="Okwuonu G."/>
            <person name="Ongeri F."/>
            <person name="Pham C."/>
            <person name="Simmons D."/>
            <person name="Wilczek-Boney K."/>
            <person name="Hale W."/>
            <person name="Jakkamsetti A."/>
            <person name="Pham P."/>
            <person name="Ruth R."/>
            <person name="San Lucas F."/>
            <person name="Warren J."/>
            <person name="Zhang J."/>
            <person name="Zhao Z."/>
            <person name="Zhou C."/>
            <person name="Zhu D."/>
            <person name="Lee S."/>
            <person name="Bess C."/>
            <person name="Blankenburg K."/>
            <person name="Forbes L."/>
            <person name="Fu Q."/>
            <person name="Gubbala S."/>
            <person name="Hirani K."/>
            <person name="Jayaseelan J.C."/>
            <person name="Lara F."/>
            <person name="Munidasa M."/>
            <person name="Palculict T."/>
            <person name="Patil S."/>
            <person name="Pu L.-L."/>
            <person name="Saada N."/>
            <person name="Tang L."/>
            <person name="Weissenberger G."/>
            <person name="Zhu Y."/>
            <person name="Hemphill L."/>
            <person name="Shang Y."/>
            <person name="Youmans B."/>
            <person name="Ayvaz T."/>
            <person name="Ross M."/>
            <person name="Santibanez J."/>
            <person name="Aqrawi P."/>
            <person name="Gross S."/>
            <person name="Joshi V."/>
            <person name="Fowler G."/>
            <person name="Nazareth L."/>
            <person name="Reid J."/>
            <person name="Worley K."/>
            <person name="Petrosino J."/>
            <person name="Highlander S."/>
            <person name="Gibbs R."/>
        </authorList>
    </citation>
    <scope>NUCLEOTIDE SEQUENCE [LARGE SCALE GENOMIC DNA]</scope>
    <source>
        <strain evidence="1 2">DSM 3688</strain>
    </source>
</reference>